<accession>A0A5C6G059</accession>
<sequence length="78" mass="9173">MKHPTVQKHAKSRMAYRAYLSELETQSVSVAKRVFDTCRVRNFARRKSFRNPMQNSQHYAGLYNGYPVTQLVRACFNM</sequence>
<dbReference type="AlphaFoldDB" id="A0A5C6G059"/>
<dbReference type="EMBL" id="SJPZ01000001">
    <property type="protein sequence ID" value="TWU67008.1"/>
    <property type="molecule type" value="Genomic_DNA"/>
</dbReference>
<name>A0A5C6G059_9PLAN</name>
<proteinExistence type="predicted"/>
<gene>
    <name evidence="1" type="ORF">V7x_25800</name>
</gene>
<protein>
    <submittedName>
        <fullName evidence="1">Uncharacterized protein</fullName>
    </submittedName>
</protein>
<organism evidence="1 2">
    <name type="scientific">Crateriforma conspicua</name>
    <dbReference type="NCBI Taxonomy" id="2527996"/>
    <lineage>
        <taxon>Bacteria</taxon>
        <taxon>Pseudomonadati</taxon>
        <taxon>Planctomycetota</taxon>
        <taxon>Planctomycetia</taxon>
        <taxon>Planctomycetales</taxon>
        <taxon>Planctomycetaceae</taxon>
        <taxon>Crateriforma</taxon>
    </lineage>
</organism>
<evidence type="ECO:0000313" key="2">
    <source>
        <dbReference type="Proteomes" id="UP000316476"/>
    </source>
</evidence>
<reference evidence="1 2" key="1">
    <citation type="submission" date="2019-02" db="EMBL/GenBank/DDBJ databases">
        <title>Deep-cultivation of Planctomycetes and their phenomic and genomic characterization uncovers novel biology.</title>
        <authorList>
            <person name="Wiegand S."/>
            <person name="Jogler M."/>
            <person name="Boedeker C."/>
            <person name="Pinto D."/>
            <person name="Vollmers J."/>
            <person name="Rivas-Marin E."/>
            <person name="Kohn T."/>
            <person name="Peeters S.H."/>
            <person name="Heuer A."/>
            <person name="Rast P."/>
            <person name="Oberbeckmann S."/>
            <person name="Bunk B."/>
            <person name="Jeske O."/>
            <person name="Meyerdierks A."/>
            <person name="Storesund J.E."/>
            <person name="Kallscheuer N."/>
            <person name="Luecker S."/>
            <person name="Lage O.M."/>
            <person name="Pohl T."/>
            <person name="Merkel B.J."/>
            <person name="Hornburger P."/>
            <person name="Mueller R.-W."/>
            <person name="Bruemmer F."/>
            <person name="Labrenz M."/>
            <person name="Spormann A.M."/>
            <person name="Op Den Camp H."/>
            <person name="Overmann J."/>
            <person name="Amann R."/>
            <person name="Jetten M.S.M."/>
            <person name="Mascher T."/>
            <person name="Medema M.H."/>
            <person name="Devos D.P."/>
            <person name="Kaster A.-K."/>
            <person name="Ovreas L."/>
            <person name="Rohde M."/>
            <person name="Galperin M.Y."/>
            <person name="Jogler C."/>
        </authorList>
    </citation>
    <scope>NUCLEOTIDE SEQUENCE [LARGE SCALE GENOMIC DNA]</scope>
    <source>
        <strain evidence="1 2">V7</strain>
    </source>
</reference>
<evidence type="ECO:0000313" key="1">
    <source>
        <dbReference type="EMBL" id="TWU67008.1"/>
    </source>
</evidence>
<dbReference type="Proteomes" id="UP000316476">
    <property type="component" value="Unassembled WGS sequence"/>
</dbReference>
<comment type="caution">
    <text evidence="1">The sequence shown here is derived from an EMBL/GenBank/DDBJ whole genome shotgun (WGS) entry which is preliminary data.</text>
</comment>